<name>A0A9X8GW94_9BURK</name>
<reference evidence="2 3" key="1">
    <citation type="submission" date="2018-09" db="EMBL/GenBank/DDBJ databases">
        <title>Acidovorax cavernicola nov. sp. isolated from Gruta de las Maravillas (Aracena, Spain).</title>
        <authorList>
            <person name="Jurado V."/>
            <person name="Gutierrez-Patricio S."/>
            <person name="Gonzalez-Pimentel J.L."/>
            <person name="Miller A.Z."/>
            <person name="Laiz L."/>
            <person name="Saiz-Jimenez C."/>
        </authorList>
    </citation>
    <scope>NUCLEOTIDE SEQUENCE [LARGE SCALE GENOMIC DNA]</scope>
    <source>
        <strain evidence="2 3">1011MAR4D40.2</strain>
    </source>
</reference>
<organism evidence="2 3">
    <name type="scientific">Acidovorax cavernicola</name>
    <dbReference type="NCBI Taxonomy" id="1675792"/>
    <lineage>
        <taxon>Bacteria</taxon>
        <taxon>Pseudomonadati</taxon>
        <taxon>Pseudomonadota</taxon>
        <taxon>Betaproteobacteria</taxon>
        <taxon>Burkholderiales</taxon>
        <taxon>Comamonadaceae</taxon>
        <taxon>Acidovorax</taxon>
    </lineage>
</organism>
<protein>
    <submittedName>
        <fullName evidence="2">AhpC/TSA family protein</fullName>
    </submittedName>
</protein>
<gene>
    <name evidence="2" type="ORF">D3H34_10365</name>
</gene>
<dbReference type="GO" id="GO:0016491">
    <property type="term" value="F:oxidoreductase activity"/>
    <property type="evidence" value="ECO:0007669"/>
    <property type="project" value="InterPro"/>
</dbReference>
<dbReference type="InterPro" id="IPR036249">
    <property type="entry name" value="Thioredoxin-like_sf"/>
</dbReference>
<dbReference type="Proteomes" id="UP000265619">
    <property type="component" value="Unassembled WGS sequence"/>
</dbReference>
<dbReference type="AlphaFoldDB" id="A0A9X8GW94"/>
<keyword evidence="3" id="KW-1185">Reference proteome</keyword>
<evidence type="ECO:0000313" key="3">
    <source>
        <dbReference type="Proteomes" id="UP000265619"/>
    </source>
</evidence>
<feature type="domain" description="Thioredoxin" evidence="1">
    <location>
        <begin position="3"/>
        <end position="178"/>
    </location>
</feature>
<dbReference type="RefSeq" id="WP_119553369.1">
    <property type="nucleotide sequence ID" value="NZ_QXMN01000009.1"/>
</dbReference>
<accession>A0A9X8GW94</accession>
<dbReference type="CDD" id="cd02970">
    <property type="entry name" value="PRX_like2"/>
    <property type="match status" value="1"/>
</dbReference>
<sequence>MKFSPGDVVPATILETIHGKHVQLPDAGSRWVHLQFRRFAGCPVCNFHLLTFARRQDELAAAGIREVVLFHSSAQEMRKYQAQLPFDCVADLAKTHYRRFGVESSRLAFLHPRVFWSGLRWILATGRFYKKAENGITGLPADLLIDARGTVVAAKYGRHADDHWDVDELLALVANPAASADNPPRGPHMATGSR</sequence>
<evidence type="ECO:0000259" key="1">
    <source>
        <dbReference type="PROSITE" id="PS51352"/>
    </source>
</evidence>
<proteinExistence type="predicted"/>
<dbReference type="Pfam" id="PF00578">
    <property type="entry name" value="AhpC-TSA"/>
    <property type="match status" value="1"/>
</dbReference>
<comment type="caution">
    <text evidence="2">The sequence shown here is derived from an EMBL/GenBank/DDBJ whole genome shotgun (WGS) entry which is preliminary data.</text>
</comment>
<evidence type="ECO:0000313" key="2">
    <source>
        <dbReference type="EMBL" id="RIX81688.1"/>
    </source>
</evidence>
<dbReference type="Gene3D" id="3.40.30.10">
    <property type="entry name" value="Glutaredoxin"/>
    <property type="match status" value="1"/>
</dbReference>
<dbReference type="GO" id="GO:0016209">
    <property type="term" value="F:antioxidant activity"/>
    <property type="evidence" value="ECO:0007669"/>
    <property type="project" value="InterPro"/>
</dbReference>
<dbReference type="EMBL" id="QXMN01000009">
    <property type="protein sequence ID" value="RIX81688.1"/>
    <property type="molecule type" value="Genomic_DNA"/>
</dbReference>
<dbReference type="OrthoDB" id="9809746at2"/>
<dbReference type="InterPro" id="IPR000866">
    <property type="entry name" value="AhpC/TSA"/>
</dbReference>
<dbReference type="PROSITE" id="PS51352">
    <property type="entry name" value="THIOREDOXIN_2"/>
    <property type="match status" value="1"/>
</dbReference>
<dbReference type="SUPFAM" id="SSF52833">
    <property type="entry name" value="Thioredoxin-like"/>
    <property type="match status" value="1"/>
</dbReference>
<dbReference type="InterPro" id="IPR013766">
    <property type="entry name" value="Thioredoxin_domain"/>
</dbReference>